<dbReference type="EMBL" id="JAUOEL010000005">
    <property type="protein sequence ID" value="MDO5975598.1"/>
    <property type="molecule type" value="Genomic_DNA"/>
</dbReference>
<sequence length="209" mass="24028">MTNLSNNFHTFILCDVLCAYSRFLSLSYDGLSLPFPYGTNAPFFSPLARTKNRVVPRKKRCFLVPDRSGINLNRQTKRRFDMTQQKNKTPKKGNKPTHSLFVKSDQFGNSINMRFSAIWNNPEKGYMSLSPEKLQLWENPNAKDGEPRFQLFLKTKIYGQDACVQFGKIIKEDTEHCFEVNLGDLVIFENKPREAVQPKKSVTAVTPKP</sequence>
<organism evidence="2 3">
    <name type="scientific">Flavivirga jejuensis</name>
    <dbReference type="NCBI Taxonomy" id="870487"/>
    <lineage>
        <taxon>Bacteria</taxon>
        <taxon>Pseudomonadati</taxon>
        <taxon>Bacteroidota</taxon>
        <taxon>Flavobacteriia</taxon>
        <taxon>Flavobacteriales</taxon>
        <taxon>Flavobacteriaceae</taxon>
        <taxon>Flavivirga</taxon>
    </lineage>
</organism>
<proteinExistence type="predicted"/>
<name>A0ABT8WQZ5_9FLAO</name>
<protein>
    <submittedName>
        <fullName evidence="2">Uncharacterized protein</fullName>
    </submittedName>
</protein>
<keyword evidence="3" id="KW-1185">Reference proteome</keyword>
<comment type="caution">
    <text evidence="2">The sequence shown here is derived from an EMBL/GenBank/DDBJ whole genome shotgun (WGS) entry which is preliminary data.</text>
</comment>
<dbReference type="Proteomes" id="UP001176806">
    <property type="component" value="Unassembled WGS sequence"/>
</dbReference>
<reference evidence="2" key="1">
    <citation type="submission" date="2023-07" db="EMBL/GenBank/DDBJ databases">
        <title>Two novel species in the genus Flavivirga.</title>
        <authorList>
            <person name="Kwon K."/>
        </authorList>
    </citation>
    <scope>NUCLEOTIDE SEQUENCE</scope>
    <source>
        <strain evidence="2">KACC 14158</strain>
    </source>
</reference>
<evidence type="ECO:0000256" key="1">
    <source>
        <dbReference type="SAM" id="MobiDB-lite"/>
    </source>
</evidence>
<feature type="region of interest" description="Disordered" evidence="1">
    <location>
        <begin position="80"/>
        <end position="99"/>
    </location>
</feature>
<gene>
    <name evidence="2" type="ORF">Q4Q40_15500</name>
</gene>
<accession>A0ABT8WQZ5</accession>
<evidence type="ECO:0000313" key="3">
    <source>
        <dbReference type="Proteomes" id="UP001176806"/>
    </source>
</evidence>
<dbReference type="RefSeq" id="WP_303302807.1">
    <property type="nucleotide sequence ID" value="NZ_BAABDA010000050.1"/>
</dbReference>
<evidence type="ECO:0000313" key="2">
    <source>
        <dbReference type="EMBL" id="MDO5975598.1"/>
    </source>
</evidence>